<gene>
    <name evidence="1" type="ORF">SPHINGO8BC_90102</name>
</gene>
<protein>
    <submittedName>
        <fullName evidence="1">Uncharacterized protein</fullName>
    </submittedName>
</protein>
<dbReference type="Proteomes" id="UP000432350">
    <property type="component" value="Unassembled WGS sequence"/>
</dbReference>
<evidence type="ECO:0000313" key="1">
    <source>
        <dbReference type="EMBL" id="VXD07774.1"/>
    </source>
</evidence>
<dbReference type="AlphaFoldDB" id="A0A654DPA4"/>
<name>A0A654DPA4_SPHMU</name>
<evidence type="ECO:0000313" key="2">
    <source>
        <dbReference type="Proteomes" id="UP000432350"/>
    </source>
</evidence>
<accession>A0A654DPA4</accession>
<dbReference type="EMBL" id="CABWMV010000028">
    <property type="protein sequence ID" value="VXD07774.1"/>
    <property type="molecule type" value="Genomic_DNA"/>
</dbReference>
<organism evidence="1 2">
    <name type="scientific">Sphingobacterium multivorum</name>
    <dbReference type="NCBI Taxonomy" id="28454"/>
    <lineage>
        <taxon>Bacteria</taxon>
        <taxon>Pseudomonadati</taxon>
        <taxon>Bacteroidota</taxon>
        <taxon>Sphingobacteriia</taxon>
        <taxon>Sphingobacteriales</taxon>
        <taxon>Sphingobacteriaceae</taxon>
        <taxon>Sphingobacterium</taxon>
    </lineage>
</organism>
<sequence length="61" mass="6982">MNIVSSLCQAGSPDKQVAPKKHVEKKNVCHFQQSLIFMKRFGLIPKPAQPVKQFIIYTLNR</sequence>
<proteinExistence type="predicted"/>
<reference evidence="1 2" key="1">
    <citation type="submission" date="2019-10" db="EMBL/GenBank/DDBJ databases">
        <authorList>
            <person name="Karimi E."/>
        </authorList>
    </citation>
    <scope>NUCLEOTIDE SEQUENCE [LARGE SCALE GENOMIC DNA]</scope>
    <source>
        <strain evidence="1">Sphingobacterium sp. 8BC</strain>
    </source>
</reference>